<feature type="transmembrane region" description="Helical" evidence="7">
    <location>
        <begin position="423"/>
        <end position="448"/>
    </location>
</feature>
<proteinExistence type="inferred from homology"/>
<keyword evidence="4 7" id="KW-0812">Transmembrane</keyword>
<dbReference type="InterPro" id="IPR000515">
    <property type="entry name" value="MetI-like"/>
</dbReference>
<dbReference type="Pfam" id="PF00400">
    <property type="entry name" value="WD40"/>
    <property type="match status" value="1"/>
</dbReference>
<evidence type="ECO:0000313" key="9">
    <source>
        <dbReference type="EMBL" id="AYB46885.1"/>
    </source>
</evidence>
<organism evidence="9 10">
    <name type="scientific">Paenibacillus lautus</name>
    <name type="common">Bacillus lautus</name>
    <dbReference type="NCBI Taxonomy" id="1401"/>
    <lineage>
        <taxon>Bacteria</taxon>
        <taxon>Bacillati</taxon>
        <taxon>Bacillota</taxon>
        <taxon>Bacilli</taxon>
        <taxon>Bacillales</taxon>
        <taxon>Paenibacillaceae</taxon>
        <taxon>Paenibacillus</taxon>
    </lineage>
</organism>
<dbReference type="AlphaFoldDB" id="A0A385TZZ3"/>
<evidence type="ECO:0000256" key="5">
    <source>
        <dbReference type="ARBA" id="ARBA00022989"/>
    </source>
</evidence>
<keyword evidence="2 7" id="KW-0813">Transport</keyword>
<evidence type="ECO:0000256" key="4">
    <source>
        <dbReference type="ARBA" id="ARBA00022692"/>
    </source>
</evidence>
<evidence type="ECO:0000256" key="2">
    <source>
        <dbReference type="ARBA" id="ARBA00022448"/>
    </source>
</evidence>
<dbReference type="Pfam" id="PF00528">
    <property type="entry name" value="BPD_transp_1"/>
    <property type="match status" value="1"/>
</dbReference>
<dbReference type="InterPro" id="IPR015943">
    <property type="entry name" value="WD40/YVTN_repeat-like_dom_sf"/>
</dbReference>
<dbReference type="InterPro" id="IPR050809">
    <property type="entry name" value="UgpAE/MalFG_permease"/>
</dbReference>
<evidence type="ECO:0000256" key="7">
    <source>
        <dbReference type="RuleBase" id="RU363032"/>
    </source>
</evidence>
<keyword evidence="5 7" id="KW-1133">Transmembrane helix</keyword>
<gene>
    <name evidence="9" type="ORF">D5F53_27810</name>
</gene>
<accession>A0A385TZZ3</accession>
<dbReference type="PANTHER" id="PTHR43227">
    <property type="entry name" value="BLL4140 PROTEIN"/>
    <property type="match status" value="1"/>
</dbReference>
<dbReference type="Gene3D" id="2.130.10.10">
    <property type="entry name" value="YVTN repeat-like/Quinoprotein amine dehydrogenase"/>
    <property type="match status" value="1"/>
</dbReference>
<dbReference type="InterPro" id="IPR018391">
    <property type="entry name" value="PQQ_b-propeller_rpt"/>
</dbReference>
<dbReference type="GO" id="GO:0055085">
    <property type="term" value="P:transmembrane transport"/>
    <property type="evidence" value="ECO:0007669"/>
    <property type="project" value="InterPro"/>
</dbReference>
<evidence type="ECO:0000259" key="8">
    <source>
        <dbReference type="PROSITE" id="PS50928"/>
    </source>
</evidence>
<dbReference type="InterPro" id="IPR011047">
    <property type="entry name" value="Quinoprotein_ADH-like_sf"/>
</dbReference>
<evidence type="ECO:0000313" key="10">
    <source>
        <dbReference type="Proteomes" id="UP000266552"/>
    </source>
</evidence>
<comment type="similarity">
    <text evidence="7">Belongs to the binding-protein-dependent transport system permease family.</text>
</comment>
<evidence type="ECO:0000256" key="6">
    <source>
        <dbReference type="ARBA" id="ARBA00023136"/>
    </source>
</evidence>
<dbReference type="Pfam" id="PF13360">
    <property type="entry name" value="PQQ_2"/>
    <property type="match status" value="1"/>
</dbReference>
<keyword evidence="3" id="KW-1003">Cell membrane</keyword>
<dbReference type="Gene3D" id="1.10.3720.10">
    <property type="entry name" value="MetI-like"/>
    <property type="match status" value="1"/>
</dbReference>
<feature type="transmembrane region" description="Helical" evidence="7">
    <location>
        <begin position="558"/>
        <end position="580"/>
    </location>
</feature>
<dbReference type="KEGG" id="plw:D5F53_27810"/>
<dbReference type="InterPro" id="IPR001680">
    <property type="entry name" value="WD40_rpt"/>
</dbReference>
<dbReference type="SMART" id="SM00564">
    <property type="entry name" value="PQQ"/>
    <property type="match status" value="1"/>
</dbReference>
<feature type="domain" description="ABC transmembrane type-1" evidence="8">
    <location>
        <begin position="420"/>
        <end position="636"/>
    </location>
</feature>
<dbReference type="SUPFAM" id="SSF50998">
    <property type="entry name" value="Quinoprotein alcohol dehydrogenase-like"/>
    <property type="match status" value="1"/>
</dbReference>
<dbReference type="PANTHER" id="PTHR43227:SF11">
    <property type="entry name" value="BLL4140 PROTEIN"/>
    <property type="match status" value="1"/>
</dbReference>
<keyword evidence="6 7" id="KW-0472">Membrane</keyword>
<dbReference type="InterPro" id="IPR035906">
    <property type="entry name" value="MetI-like_sf"/>
</dbReference>
<feature type="transmembrane region" description="Helical" evidence="7">
    <location>
        <begin position="615"/>
        <end position="635"/>
    </location>
</feature>
<dbReference type="InterPro" id="IPR002372">
    <property type="entry name" value="PQQ_rpt_dom"/>
</dbReference>
<feature type="transmembrane region" description="Helical" evidence="7">
    <location>
        <begin position="326"/>
        <end position="347"/>
    </location>
</feature>
<dbReference type="CDD" id="cd06261">
    <property type="entry name" value="TM_PBP2"/>
    <property type="match status" value="1"/>
</dbReference>
<comment type="subcellular location">
    <subcellularLocation>
        <location evidence="1 7">Cell membrane</location>
        <topology evidence="1 7">Multi-pass membrane protein</topology>
    </subcellularLocation>
</comment>
<dbReference type="EMBL" id="CP032412">
    <property type="protein sequence ID" value="AYB46885.1"/>
    <property type="molecule type" value="Genomic_DNA"/>
</dbReference>
<feature type="transmembrane region" description="Helical" evidence="7">
    <location>
        <begin position="455"/>
        <end position="476"/>
    </location>
</feature>
<keyword evidence="10" id="KW-1185">Reference proteome</keyword>
<dbReference type="GO" id="GO:0005886">
    <property type="term" value="C:plasma membrane"/>
    <property type="evidence" value="ECO:0007669"/>
    <property type="project" value="UniProtKB-SubCell"/>
</dbReference>
<dbReference type="SUPFAM" id="SSF161098">
    <property type="entry name" value="MetI-like"/>
    <property type="match status" value="1"/>
</dbReference>
<feature type="transmembrane region" description="Helical" evidence="7">
    <location>
        <begin position="510"/>
        <end position="537"/>
    </location>
</feature>
<evidence type="ECO:0000256" key="3">
    <source>
        <dbReference type="ARBA" id="ARBA00022475"/>
    </source>
</evidence>
<feature type="transmembrane region" description="Helical" evidence="7">
    <location>
        <begin position="367"/>
        <end position="391"/>
    </location>
</feature>
<reference evidence="9 10" key="1">
    <citation type="submission" date="2018-09" db="EMBL/GenBank/DDBJ databases">
        <title>Genome Sequence of Paenibacillus lautus Strain E7593-69, Azo Dye-Degrading Bacteria, Isolated from Commercial Tattoo Inks.</title>
        <authorList>
            <person name="Nho S.W."/>
            <person name="Kim S.-J."/>
            <person name="Kweon O."/>
            <person name="Cerniglia C.E."/>
        </authorList>
    </citation>
    <scope>NUCLEOTIDE SEQUENCE [LARGE SCALE GENOMIC DNA]</scope>
    <source>
        <strain evidence="9 10">E7593-69</strain>
    </source>
</reference>
<dbReference type="Proteomes" id="UP000266552">
    <property type="component" value="Chromosome"/>
</dbReference>
<name>A0A385TZZ3_PAELA</name>
<evidence type="ECO:0000256" key="1">
    <source>
        <dbReference type="ARBA" id="ARBA00004651"/>
    </source>
</evidence>
<dbReference type="PROSITE" id="PS50928">
    <property type="entry name" value="ABC_TM1"/>
    <property type="match status" value="1"/>
</dbReference>
<protein>
    <submittedName>
        <fullName evidence="9">ABC transporter permease subunit</fullName>
    </submittedName>
</protein>
<dbReference type="SMART" id="SM00320">
    <property type="entry name" value="WD40"/>
    <property type="match status" value="5"/>
</dbReference>
<sequence>MEGSVNTKVMRTIYSCLLASLLLFLYAQPIHASEPIWTMEQGLTIKALSISEDGELVAVGTQNASAILLQRDGTQRFEFMANNVVTGVALLNDGRMLVTSDDRHLYMLSADGKELWKRDFKKMIKNLSATPDGKLAIVTLHNESLVHVLDEQGQTLREIPISIAVKSAAVSPNGQWLAAGAANQYAYLFNPAGELQFQTPLEGDILHASVADNGTMVVGTSSNKAVLYSAEGSRLGELLTKDKVTSVHVTHDGEFIGVADYSGNYYVANQGGELLWSTKEAGAGQQIRFSKDGTRLFAGSDKGAVFQYEVGAVLEQGKQAAMVKTVVQIAAVIVFVLLAALLFFWLWRKKPYILHRLWKSKLAYAMLLPSFTLIIIFLYIPAFSGLIHSLYDWNPGARSEFIGLDNFRRMANDPYVTKGVGNLLILIVTGLFKALIPPLIVAELIYHLRSKRSQYVFRTFFVISMVIPSVGMLLVWQDMYDPNIGLVNQLLRMIGLGSLSHPWLGDPNTALWAIIMMGFPFVGILQLLVMYSGLIAIPEEVIEAARIDGAKSFRIIRAIHLPLLAGQFKLLIVLALIGIIQDFGSILIVTGGGPADSTYVPALQMYFAATKFNDLGYASALGVSMFAIIMVITVINMKFIKTNTD</sequence>